<reference evidence="5" key="2">
    <citation type="submission" date="2021-04" db="EMBL/GenBank/DDBJ databases">
        <authorList>
            <person name="Gilroy R."/>
        </authorList>
    </citation>
    <scope>NUCLEOTIDE SEQUENCE</scope>
    <source>
        <strain evidence="5">ChiHjej11B10-19426</strain>
    </source>
</reference>
<reference evidence="5" key="1">
    <citation type="journal article" date="2021" name="PeerJ">
        <title>Extensive microbial diversity within the chicken gut microbiome revealed by metagenomics and culture.</title>
        <authorList>
            <person name="Gilroy R."/>
            <person name="Ravi A."/>
            <person name="Getino M."/>
            <person name="Pursley I."/>
            <person name="Horton D.L."/>
            <person name="Alikhan N.F."/>
            <person name="Baker D."/>
            <person name="Gharbi K."/>
            <person name="Hall N."/>
            <person name="Watson M."/>
            <person name="Adriaenssens E.M."/>
            <person name="Foster-Nyarko E."/>
            <person name="Jarju S."/>
            <person name="Secka A."/>
            <person name="Antonio M."/>
            <person name="Oren A."/>
            <person name="Chaudhuri R.R."/>
            <person name="La Ragione R."/>
            <person name="Hildebrand F."/>
            <person name="Pallen M.J."/>
        </authorList>
    </citation>
    <scope>NUCLEOTIDE SEQUENCE</scope>
    <source>
        <strain evidence="5">ChiHjej11B10-19426</strain>
    </source>
</reference>
<organism evidence="5 6">
    <name type="scientific">Candidatus Tidjanibacter faecipullorum</name>
    <dbReference type="NCBI Taxonomy" id="2838766"/>
    <lineage>
        <taxon>Bacteria</taxon>
        <taxon>Pseudomonadati</taxon>
        <taxon>Bacteroidota</taxon>
        <taxon>Bacteroidia</taxon>
        <taxon>Bacteroidales</taxon>
        <taxon>Rikenellaceae</taxon>
        <taxon>Tidjanibacter</taxon>
    </lineage>
</organism>
<dbReference type="InterPro" id="IPR001173">
    <property type="entry name" value="Glyco_trans_2-like"/>
</dbReference>
<accession>A0A9D2DF34</accession>
<dbReference type="Pfam" id="PF00535">
    <property type="entry name" value="Glycos_transf_2"/>
    <property type="match status" value="1"/>
</dbReference>
<proteinExistence type="inferred from homology"/>
<comment type="similarity">
    <text evidence="1">Belongs to the glycosyltransferase 2 family.</text>
</comment>
<keyword evidence="2" id="KW-0328">Glycosyltransferase</keyword>
<evidence type="ECO:0000256" key="1">
    <source>
        <dbReference type="ARBA" id="ARBA00006739"/>
    </source>
</evidence>
<sequence>MSRTLVVVLNWNGRQHLRTFLPSVVRHTPPSVGIVVADNGSTDDSVAMLQRDFPSVEVLRLDRNYGFAEGYDRAVARLEADYFILLNSDVETPSGWCEPLIAALDADPRLGAVQPKVKAWSRPGYFEYAGACGGFLDRFGYPFCRGRILGEVERDEGQYDTFRHCLWASGACMACRRELFTEVGGFDAAFFAHMEEIDLCWRAQLAGYRIAVEPASVVYHLGGGTLPMGSPRKTYLNYRNNLAMLYKNLPAAQLWWVLPVRMVLDGLSAAAYLAAGRRALVRSVWQAHRDFYRQLPLLRPKREAVQRTAVATPEGIYGGSLLWRYATGRRRFGRMM</sequence>
<evidence type="ECO:0000256" key="3">
    <source>
        <dbReference type="ARBA" id="ARBA00022679"/>
    </source>
</evidence>
<gene>
    <name evidence="5" type="ORF">H9816_07625</name>
</gene>
<protein>
    <submittedName>
        <fullName evidence="5">Glycosyltransferase family 2 protein</fullName>
    </submittedName>
</protein>
<dbReference type="GO" id="GO:0016757">
    <property type="term" value="F:glycosyltransferase activity"/>
    <property type="evidence" value="ECO:0007669"/>
    <property type="project" value="UniProtKB-KW"/>
</dbReference>
<dbReference type="Gene3D" id="3.90.550.10">
    <property type="entry name" value="Spore Coat Polysaccharide Biosynthesis Protein SpsA, Chain A"/>
    <property type="match status" value="1"/>
</dbReference>
<dbReference type="SUPFAM" id="SSF53448">
    <property type="entry name" value="Nucleotide-diphospho-sugar transferases"/>
    <property type="match status" value="1"/>
</dbReference>
<dbReference type="AlphaFoldDB" id="A0A9D2DF34"/>
<feature type="domain" description="Glycosyltransferase 2-like" evidence="4">
    <location>
        <begin position="6"/>
        <end position="117"/>
    </location>
</feature>
<dbReference type="CDD" id="cd04186">
    <property type="entry name" value="GT_2_like_c"/>
    <property type="match status" value="1"/>
</dbReference>
<dbReference type="Proteomes" id="UP000824014">
    <property type="component" value="Unassembled WGS sequence"/>
</dbReference>
<evidence type="ECO:0000313" key="6">
    <source>
        <dbReference type="Proteomes" id="UP000824014"/>
    </source>
</evidence>
<evidence type="ECO:0000313" key="5">
    <source>
        <dbReference type="EMBL" id="HIZ15759.1"/>
    </source>
</evidence>
<evidence type="ECO:0000256" key="2">
    <source>
        <dbReference type="ARBA" id="ARBA00022676"/>
    </source>
</evidence>
<dbReference type="EMBL" id="DXCC01000029">
    <property type="protein sequence ID" value="HIZ15759.1"/>
    <property type="molecule type" value="Genomic_DNA"/>
</dbReference>
<dbReference type="InterPro" id="IPR029044">
    <property type="entry name" value="Nucleotide-diphossugar_trans"/>
</dbReference>
<dbReference type="PANTHER" id="PTHR43179">
    <property type="entry name" value="RHAMNOSYLTRANSFERASE WBBL"/>
    <property type="match status" value="1"/>
</dbReference>
<comment type="caution">
    <text evidence="5">The sequence shown here is derived from an EMBL/GenBank/DDBJ whole genome shotgun (WGS) entry which is preliminary data.</text>
</comment>
<name>A0A9D2DF34_9BACT</name>
<evidence type="ECO:0000259" key="4">
    <source>
        <dbReference type="Pfam" id="PF00535"/>
    </source>
</evidence>
<dbReference type="PANTHER" id="PTHR43179:SF12">
    <property type="entry name" value="GALACTOFURANOSYLTRANSFERASE GLFT2"/>
    <property type="match status" value="1"/>
</dbReference>
<keyword evidence="3" id="KW-0808">Transferase</keyword>